<organism evidence="9 10">
    <name type="scientific">Heligmosomoides polygyrus</name>
    <name type="common">Parasitic roundworm</name>
    <dbReference type="NCBI Taxonomy" id="6339"/>
    <lineage>
        <taxon>Eukaryota</taxon>
        <taxon>Metazoa</taxon>
        <taxon>Ecdysozoa</taxon>
        <taxon>Nematoda</taxon>
        <taxon>Chromadorea</taxon>
        <taxon>Rhabditida</taxon>
        <taxon>Rhabditina</taxon>
        <taxon>Rhabditomorpha</taxon>
        <taxon>Strongyloidea</taxon>
        <taxon>Heligmosomidae</taxon>
        <taxon>Heligmosomoides</taxon>
    </lineage>
</organism>
<dbReference type="Gene3D" id="3.30.160.60">
    <property type="entry name" value="Classic Zinc Finger"/>
    <property type="match status" value="1"/>
</dbReference>
<dbReference type="GO" id="GO:0000978">
    <property type="term" value="F:RNA polymerase II cis-regulatory region sequence-specific DNA binding"/>
    <property type="evidence" value="ECO:0007669"/>
    <property type="project" value="TreeGrafter"/>
</dbReference>
<dbReference type="PANTHER" id="PTHR23235">
    <property type="entry name" value="KRUEPPEL-LIKE TRANSCRIPTION FACTOR"/>
    <property type="match status" value="1"/>
</dbReference>
<keyword evidence="5" id="KW-0539">Nucleus</keyword>
<feature type="domain" description="C2H2-type" evidence="7">
    <location>
        <begin position="193"/>
        <end position="216"/>
    </location>
</feature>
<dbReference type="GO" id="GO:0000981">
    <property type="term" value="F:DNA-binding transcription factor activity, RNA polymerase II-specific"/>
    <property type="evidence" value="ECO:0007669"/>
    <property type="project" value="TreeGrafter"/>
</dbReference>
<accession>A0A3P8AV60</accession>
<keyword evidence="2" id="KW-0677">Repeat</keyword>
<keyword evidence="4" id="KW-0862">Zinc</keyword>
<evidence type="ECO:0000256" key="4">
    <source>
        <dbReference type="ARBA" id="ARBA00022833"/>
    </source>
</evidence>
<dbReference type="PANTHER" id="PTHR23235:SF142">
    <property type="entry name" value="ZINC FINGER PROTEIN 384"/>
    <property type="match status" value="1"/>
</dbReference>
<dbReference type="OrthoDB" id="3437960at2759"/>
<dbReference type="Pfam" id="PF00096">
    <property type="entry name" value="zf-C2H2"/>
    <property type="match status" value="1"/>
</dbReference>
<evidence type="ECO:0000256" key="6">
    <source>
        <dbReference type="PROSITE-ProRule" id="PRU00042"/>
    </source>
</evidence>
<evidence type="ECO:0000256" key="3">
    <source>
        <dbReference type="ARBA" id="ARBA00022771"/>
    </source>
</evidence>
<keyword evidence="9" id="KW-1185">Reference proteome</keyword>
<keyword evidence="3 6" id="KW-0863">Zinc-finger</keyword>
<evidence type="ECO:0000256" key="5">
    <source>
        <dbReference type="ARBA" id="ARBA00023242"/>
    </source>
</evidence>
<dbReference type="EMBL" id="UZAH01031211">
    <property type="protein sequence ID" value="VDP14401.1"/>
    <property type="molecule type" value="Genomic_DNA"/>
</dbReference>
<dbReference type="GO" id="GO:0008270">
    <property type="term" value="F:zinc ion binding"/>
    <property type="evidence" value="ECO:0007669"/>
    <property type="project" value="UniProtKB-KW"/>
</dbReference>
<dbReference type="Proteomes" id="UP000050761">
    <property type="component" value="Unassembled WGS sequence"/>
</dbReference>
<proteinExistence type="predicted"/>
<dbReference type="AlphaFoldDB" id="A0A183GAY3"/>
<dbReference type="PROSITE" id="PS00028">
    <property type="entry name" value="ZINC_FINGER_C2H2_1"/>
    <property type="match status" value="2"/>
</dbReference>
<evidence type="ECO:0000313" key="10">
    <source>
        <dbReference type="WBParaSite" id="HPBE_0001921801-mRNA-1"/>
    </source>
</evidence>
<evidence type="ECO:0000256" key="2">
    <source>
        <dbReference type="ARBA" id="ARBA00022737"/>
    </source>
</evidence>
<evidence type="ECO:0000256" key="1">
    <source>
        <dbReference type="ARBA" id="ARBA00022723"/>
    </source>
</evidence>
<dbReference type="InterPro" id="IPR013087">
    <property type="entry name" value="Znf_C2H2_type"/>
</dbReference>
<evidence type="ECO:0000313" key="9">
    <source>
        <dbReference type="Proteomes" id="UP000050761"/>
    </source>
</evidence>
<evidence type="ECO:0000313" key="8">
    <source>
        <dbReference type="EMBL" id="VDP14401.1"/>
    </source>
</evidence>
<sequence>MSDFNQHVMNAHERGILCPMPDCTDYVLLGALEDHLRSVHDQQGHAGGASSVPVPERRVLASCTTATMSECVSTSNASDGLSSDAEDFETTEKRSFANLTGDSTGAATNHKEWGVLSIALWCEMFTHCDPLIHLPRFASVPKRADYSEVHDKAYSKYRRARKHVCDWEGCQKSFTTPGLLDDHINYHKGVTPYRCNACDRSFFARARFAVHLSKYHKTSIRDYSSVSELLTLSRPSGSATG</sequence>
<dbReference type="SMART" id="SM00355">
    <property type="entry name" value="ZnF_C2H2"/>
    <property type="match status" value="3"/>
</dbReference>
<reference evidence="10" key="2">
    <citation type="submission" date="2019-09" db="UniProtKB">
        <authorList>
            <consortium name="WormBaseParasite"/>
        </authorList>
    </citation>
    <scope>IDENTIFICATION</scope>
</reference>
<protein>
    <submittedName>
        <fullName evidence="10">C2H2-type domain-containing protein</fullName>
    </submittedName>
</protein>
<evidence type="ECO:0000259" key="7">
    <source>
        <dbReference type="PROSITE" id="PS50157"/>
    </source>
</evidence>
<name>A0A183GAY3_HELPZ</name>
<keyword evidence="1" id="KW-0479">Metal-binding</keyword>
<reference evidence="8 9" key="1">
    <citation type="submission" date="2018-11" db="EMBL/GenBank/DDBJ databases">
        <authorList>
            <consortium name="Pathogen Informatics"/>
        </authorList>
    </citation>
    <scope>NUCLEOTIDE SEQUENCE [LARGE SCALE GENOMIC DNA]</scope>
</reference>
<accession>A0A183GAY3</accession>
<gene>
    <name evidence="8" type="ORF">HPBE_LOCUS19219</name>
</gene>
<dbReference type="PROSITE" id="PS50157">
    <property type="entry name" value="ZINC_FINGER_C2H2_2"/>
    <property type="match status" value="2"/>
</dbReference>
<dbReference type="WBParaSite" id="HPBE_0001921801-mRNA-1">
    <property type="protein sequence ID" value="HPBE_0001921801-mRNA-1"/>
    <property type="gene ID" value="HPBE_0001921801"/>
</dbReference>
<feature type="domain" description="C2H2-type" evidence="7">
    <location>
        <begin position="163"/>
        <end position="192"/>
    </location>
</feature>
<dbReference type="SUPFAM" id="SSF57667">
    <property type="entry name" value="beta-beta-alpha zinc fingers"/>
    <property type="match status" value="1"/>
</dbReference>
<dbReference type="InterPro" id="IPR036236">
    <property type="entry name" value="Znf_C2H2_sf"/>
</dbReference>